<dbReference type="Proteomes" id="UP000593560">
    <property type="component" value="Unassembled WGS sequence"/>
</dbReference>
<gene>
    <name evidence="1" type="ORF">Gohar_021750</name>
</gene>
<dbReference type="EMBL" id="JABFAD010335220">
    <property type="protein sequence ID" value="MBA0820580.1"/>
    <property type="molecule type" value="Genomic_DNA"/>
</dbReference>
<keyword evidence="2" id="KW-1185">Reference proteome</keyword>
<proteinExistence type="predicted"/>
<evidence type="ECO:0000313" key="2">
    <source>
        <dbReference type="Proteomes" id="UP000593560"/>
    </source>
</evidence>
<accession>A0A7J9IEP2</accession>
<reference evidence="1 2" key="1">
    <citation type="journal article" date="2019" name="Genome Biol. Evol.">
        <title>Insights into the evolution of the New World diploid cottons (Gossypium, subgenus Houzingenia) based on genome sequencing.</title>
        <authorList>
            <person name="Grover C.E."/>
            <person name="Arick M.A. 2nd"/>
            <person name="Thrash A."/>
            <person name="Conover J.L."/>
            <person name="Sanders W.S."/>
            <person name="Peterson D.G."/>
            <person name="Frelichowski J.E."/>
            <person name="Scheffler J.A."/>
            <person name="Scheffler B.E."/>
            <person name="Wendel J.F."/>
        </authorList>
    </citation>
    <scope>NUCLEOTIDE SEQUENCE [LARGE SCALE GENOMIC DNA]</scope>
    <source>
        <strain evidence="1">0</strain>
        <tissue evidence="1">Leaf</tissue>
    </source>
</reference>
<organism evidence="1 2">
    <name type="scientific">Gossypium harknessii</name>
    <dbReference type="NCBI Taxonomy" id="34285"/>
    <lineage>
        <taxon>Eukaryota</taxon>
        <taxon>Viridiplantae</taxon>
        <taxon>Streptophyta</taxon>
        <taxon>Embryophyta</taxon>
        <taxon>Tracheophyta</taxon>
        <taxon>Spermatophyta</taxon>
        <taxon>Magnoliopsida</taxon>
        <taxon>eudicotyledons</taxon>
        <taxon>Gunneridae</taxon>
        <taxon>Pentapetalae</taxon>
        <taxon>rosids</taxon>
        <taxon>malvids</taxon>
        <taxon>Malvales</taxon>
        <taxon>Malvaceae</taxon>
        <taxon>Malvoideae</taxon>
        <taxon>Gossypium</taxon>
    </lineage>
</organism>
<sequence length="37" mass="4351">MENELANLPLTDEEEEAFEEDEELLIRICISVWWAAV</sequence>
<evidence type="ECO:0000313" key="1">
    <source>
        <dbReference type="EMBL" id="MBA0820580.1"/>
    </source>
</evidence>
<name>A0A7J9IEP2_9ROSI</name>
<dbReference type="AlphaFoldDB" id="A0A7J9IEP2"/>
<comment type="caution">
    <text evidence="1">The sequence shown here is derived from an EMBL/GenBank/DDBJ whole genome shotgun (WGS) entry which is preliminary data.</text>
</comment>
<protein>
    <submittedName>
        <fullName evidence="1">Uncharacterized protein</fullName>
    </submittedName>
</protein>